<evidence type="ECO:0000256" key="4">
    <source>
        <dbReference type="SAM" id="MobiDB-lite"/>
    </source>
</evidence>
<evidence type="ECO:0000313" key="6">
    <source>
        <dbReference type="Proteomes" id="UP001491310"/>
    </source>
</evidence>
<dbReference type="InterPro" id="IPR019775">
    <property type="entry name" value="WD40_repeat_CS"/>
</dbReference>
<organism evidence="5 6">
    <name type="scientific">Coccomyxa subellipsoidea</name>
    <dbReference type="NCBI Taxonomy" id="248742"/>
    <lineage>
        <taxon>Eukaryota</taxon>
        <taxon>Viridiplantae</taxon>
        <taxon>Chlorophyta</taxon>
        <taxon>core chlorophytes</taxon>
        <taxon>Trebouxiophyceae</taxon>
        <taxon>Trebouxiophyceae incertae sedis</taxon>
        <taxon>Coccomyxaceae</taxon>
        <taxon>Coccomyxa</taxon>
    </lineage>
</organism>
<evidence type="ECO:0008006" key="7">
    <source>
        <dbReference type="Google" id="ProtNLM"/>
    </source>
</evidence>
<feature type="compositionally biased region" description="Pro residues" evidence="4">
    <location>
        <begin position="66"/>
        <end position="78"/>
    </location>
</feature>
<dbReference type="PROSITE" id="PS50082">
    <property type="entry name" value="WD_REPEATS_2"/>
    <property type="match status" value="2"/>
</dbReference>
<dbReference type="SMART" id="SM00320">
    <property type="entry name" value="WD40"/>
    <property type="match status" value="2"/>
</dbReference>
<evidence type="ECO:0000256" key="3">
    <source>
        <dbReference type="PROSITE-ProRule" id="PRU00221"/>
    </source>
</evidence>
<keyword evidence="2" id="KW-0677">Repeat</keyword>
<dbReference type="EMBL" id="JALJOT010000003">
    <property type="protein sequence ID" value="KAK9916607.1"/>
    <property type="molecule type" value="Genomic_DNA"/>
</dbReference>
<name>A0ABR2YY91_9CHLO</name>
<dbReference type="PROSITE" id="PS00678">
    <property type="entry name" value="WD_REPEATS_1"/>
    <property type="match status" value="2"/>
</dbReference>
<dbReference type="SUPFAM" id="SSF50978">
    <property type="entry name" value="WD40 repeat-like"/>
    <property type="match status" value="1"/>
</dbReference>
<evidence type="ECO:0000256" key="2">
    <source>
        <dbReference type="ARBA" id="ARBA00022737"/>
    </source>
</evidence>
<feature type="region of interest" description="Disordered" evidence="4">
    <location>
        <begin position="55"/>
        <end position="82"/>
    </location>
</feature>
<reference evidence="5 6" key="1">
    <citation type="journal article" date="2024" name="Nat. Commun.">
        <title>Phylogenomics reveals the evolutionary origins of lichenization in chlorophyte algae.</title>
        <authorList>
            <person name="Puginier C."/>
            <person name="Libourel C."/>
            <person name="Otte J."/>
            <person name="Skaloud P."/>
            <person name="Haon M."/>
            <person name="Grisel S."/>
            <person name="Petersen M."/>
            <person name="Berrin J.G."/>
            <person name="Delaux P.M."/>
            <person name="Dal Grande F."/>
            <person name="Keller J."/>
        </authorList>
    </citation>
    <scope>NUCLEOTIDE SEQUENCE [LARGE SCALE GENOMIC DNA]</scope>
    <source>
        <strain evidence="5 6">SAG 216-7</strain>
    </source>
</reference>
<sequence length="449" mass="47770">MRAPYIDCRVPSPLRKPLQQLWLSLPRPHLLLARVLPKPAPLPIPLPEPSTSLPQPFVASSLQLPPHAPPAATQPPWQPRSGADVSFAAWTKAEPPPAEEKGPQWKICWRTDQGDHNSEAITSLVYRPSLSGLPSGDGHAGWLISASRQLLNLWECSASGGRGEPSLQFMHQQTTETVAWNLAAEAGTGLLLAAAQDPGRPTCCVALHSLHAESGLFAPRGRMPLPPIGAPPAPVPQNNSFSQVVSLHPLGGPLTTCCAASFGCSIVVYPTTIAPGELPKSKAAWVAHSADVTSLHRSQHGMQLFSGARDGSIHMWDLKAKPSQPSVSFRHNAAVTGLELVNDRHLVTCSMDGHLFLWDVRRPLQPLRNMASPDGSDIVKMAVSPFGDSAAFGTLKGGLFCAPVVLDEAPEVTCLPHVTGPVAALAWNTSTGELYAASHAIISVLQSVL</sequence>
<dbReference type="PROSITE" id="PS50294">
    <property type="entry name" value="WD_REPEATS_REGION"/>
    <property type="match status" value="1"/>
</dbReference>
<comment type="caution">
    <text evidence="5">The sequence shown here is derived from an EMBL/GenBank/DDBJ whole genome shotgun (WGS) entry which is preliminary data.</text>
</comment>
<gene>
    <name evidence="5" type="ORF">WJX75_004815</name>
</gene>
<dbReference type="InterPro" id="IPR036322">
    <property type="entry name" value="WD40_repeat_dom_sf"/>
</dbReference>
<keyword evidence="6" id="KW-1185">Reference proteome</keyword>
<dbReference type="PANTHER" id="PTHR19855:SF25">
    <property type="match status" value="1"/>
</dbReference>
<accession>A0ABR2YY91</accession>
<keyword evidence="1 3" id="KW-0853">WD repeat</keyword>
<protein>
    <recommendedName>
        <fullName evidence="7">WD40 repeat-like protein</fullName>
    </recommendedName>
</protein>
<evidence type="ECO:0000256" key="1">
    <source>
        <dbReference type="ARBA" id="ARBA00022574"/>
    </source>
</evidence>
<dbReference type="InterPro" id="IPR001680">
    <property type="entry name" value="WD40_rpt"/>
</dbReference>
<dbReference type="Proteomes" id="UP001491310">
    <property type="component" value="Unassembled WGS sequence"/>
</dbReference>
<feature type="repeat" description="WD" evidence="3">
    <location>
        <begin position="328"/>
        <end position="361"/>
    </location>
</feature>
<dbReference type="InterPro" id="IPR015943">
    <property type="entry name" value="WD40/YVTN_repeat-like_dom_sf"/>
</dbReference>
<feature type="repeat" description="WD" evidence="3">
    <location>
        <begin position="285"/>
        <end position="326"/>
    </location>
</feature>
<dbReference type="Gene3D" id="2.130.10.10">
    <property type="entry name" value="YVTN repeat-like/Quinoprotein amine dehydrogenase"/>
    <property type="match status" value="1"/>
</dbReference>
<dbReference type="Pfam" id="PF00400">
    <property type="entry name" value="WD40"/>
    <property type="match status" value="2"/>
</dbReference>
<proteinExistence type="predicted"/>
<evidence type="ECO:0000313" key="5">
    <source>
        <dbReference type="EMBL" id="KAK9916607.1"/>
    </source>
</evidence>
<dbReference type="PANTHER" id="PTHR19855">
    <property type="entry name" value="WD40 REPEAT PROTEIN 12, 37"/>
    <property type="match status" value="1"/>
</dbReference>